<organism evidence="2 3">
    <name type="scientific">Exocentrus adspersus</name>
    <dbReference type="NCBI Taxonomy" id="1586481"/>
    <lineage>
        <taxon>Eukaryota</taxon>
        <taxon>Metazoa</taxon>
        <taxon>Ecdysozoa</taxon>
        <taxon>Arthropoda</taxon>
        <taxon>Hexapoda</taxon>
        <taxon>Insecta</taxon>
        <taxon>Pterygota</taxon>
        <taxon>Neoptera</taxon>
        <taxon>Endopterygota</taxon>
        <taxon>Coleoptera</taxon>
        <taxon>Polyphaga</taxon>
        <taxon>Cucujiformia</taxon>
        <taxon>Chrysomeloidea</taxon>
        <taxon>Cerambycidae</taxon>
        <taxon>Lamiinae</taxon>
        <taxon>Acanthocinini</taxon>
        <taxon>Exocentrus</taxon>
    </lineage>
</organism>
<reference evidence="2 3" key="1">
    <citation type="journal article" date="2023" name="Insect Mol. Biol.">
        <title>Genome sequencing provides insights into the evolution of gene families encoding plant cell wall-degrading enzymes in longhorned beetles.</title>
        <authorList>
            <person name="Shin N.R."/>
            <person name="Okamura Y."/>
            <person name="Kirsch R."/>
            <person name="Pauchet Y."/>
        </authorList>
    </citation>
    <scope>NUCLEOTIDE SEQUENCE [LARGE SCALE GENOMIC DNA]</scope>
    <source>
        <strain evidence="2">EAD_L_NR</strain>
    </source>
</reference>
<evidence type="ECO:0000259" key="1">
    <source>
        <dbReference type="Pfam" id="PF05699"/>
    </source>
</evidence>
<sequence length="194" mass="21970">MCTGANATYISWKIQNEIISSFNSILLKKLVDKVNASKYFSVLCDETTDISGTTQMSLCSLDIKQILSSTQQLLEFYELDESGGMGEVTLWVQFIKDKTEKPQSAIEALEKCNKNLFPTIYELFNIMTTLPVTTCSCERSFSSLKFLKNYLRNSTGDDRLNGLALMYIHPDIPILEDEVLDVLALQSRRIKILL</sequence>
<dbReference type="GO" id="GO:0046983">
    <property type="term" value="F:protein dimerization activity"/>
    <property type="evidence" value="ECO:0007669"/>
    <property type="project" value="InterPro"/>
</dbReference>
<dbReference type="Proteomes" id="UP001159042">
    <property type="component" value="Unassembled WGS sequence"/>
</dbReference>
<evidence type="ECO:0000313" key="3">
    <source>
        <dbReference type="Proteomes" id="UP001159042"/>
    </source>
</evidence>
<accession>A0AAV8VJY4</accession>
<keyword evidence="3" id="KW-1185">Reference proteome</keyword>
<dbReference type="InterPro" id="IPR012337">
    <property type="entry name" value="RNaseH-like_sf"/>
</dbReference>
<evidence type="ECO:0000313" key="2">
    <source>
        <dbReference type="EMBL" id="KAJ8914533.1"/>
    </source>
</evidence>
<dbReference type="PANTHER" id="PTHR45749">
    <property type="match status" value="1"/>
</dbReference>
<dbReference type="EMBL" id="JANEYG010000070">
    <property type="protein sequence ID" value="KAJ8914533.1"/>
    <property type="molecule type" value="Genomic_DNA"/>
</dbReference>
<comment type="caution">
    <text evidence="2">The sequence shown here is derived from an EMBL/GenBank/DDBJ whole genome shotgun (WGS) entry which is preliminary data.</text>
</comment>
<dbReference type="Pfam" id="PF05699">
    <property type="entry name" value="Dimer_Tnp_hAT"/>
    <property type="match status" value="1"/>
</dbReference>
<name>A0AAV8VJY4_9CUCU</name>
<protein>
    <recommendedName>
        <fullName evidence="1">HAT C-terminal dimerisation domain-containing protein</fullName>
    </recommendedName>
</protein>
<dbReference type="SUPFAM" id="SSF53098">
    <property type="entry name" value="Ribonuclease H-like"/>
    <property type="match status" value="1"/>
</dbReference>
<proteinExistence type="predicted"/>
<dbReference type="AlphaFoldDB" id="A0AAV8VJY4"/>
<dbReference type="InterPro" id="IPR008906">
    <property type="entry name" value="HATC_C_dom"/>
</dbReference>
<feature type="domain" description="HAT C-terminal dimerisation" evidence="1">
    <location>
        <begin position="104"/>
        <end position="169"/>
    </location>
</feature>
<gene>
    <name evidence="2" type="ORF">NQ315_002806</name>
</gene>
<dbReference type="PANTHER" id="PTHR45749:SF21">
    <property type="entry name" value="DUF4371 DOMAIN-CONTAINING PROTEIN"/>
    <property type="match status" value="1"/>
</dbReference>